<protein>
    <submittedName>
        <fullName evidence="2">Uncharacterized protein</fullName>
    </submittedName>
</protein>
<evidence type="ECO:0000313" key="3">
    <source>
        <dbReference type="Proteomes" id="UP000816034"/>
    </source>
</evidence>
<evidence type="ECO:0000313" key="2">
    <source>
        <dbReference type="EMBL" id="KAG2381754.1"/>
    </source>
</evidence>
<accession>A0AA88KHG4</accession>
<keyword evidence="1" id="KW-1133">Transmembrane helix</keyword>
<keyword evidence="3" id="KW-1185">Reference proteome</keyword>
<feature type="transmembrane region" description="Helical" evidence="1">
    <location>
        <begin position="1279"/>
        <end position="1297"/>
    </location>
</feature>
<dbReference type="RefSeq" id="XP_044547433.1">
    <property type="nucleotide sequence ID" value="XM_044695965.1"/>
</dbReference>
<name>A0AA88KHG4_NAELO</name>
<evidence type="ECO:0000256" key="1">
    <source>
        <dbReference type="SAM" id="Phobius"/>
    </source>
</evidence>
<dbReference type="EMBL" id="PYSW02000026">
    <property type="protein sequence ID" value="KAG2381754.1"/>
    <property type="molecule type" value="Genomic_DNA"/>
</dbReference>
<keyword evidence="1" id="KW-0812">Transmembrane</keyword>
<comment type="caution">
    <text evidence="2">The sequence shown here is derived from an EMBL/GenBank/DDBJ whole genome shotgun (WGS) entry which is preliminary data.</text>
</comment>
<gene>
    <name evidence="2" type="ORF">C9374_006138</name>
</gene>
<keyword evidence="1" id="KW-0472">Membrane</keyword>
<proteinExistence type="predicted"/>
<organism evidence="2 3">
    <name type="scientific">Naegleria lovaniensis</name>
    <name type="common">Amoeba</name>
    <dbReference type="NCBI Taxonomy" id="51637"/>
    <lineage>
        <taxon>Eukaryota</taxon>
        <taxon>Discoba</taxon>
        <taxon>Heterolobosea</taxon>
        <taxon>Tetramitia</taxon>
        <taxon>Eutetramitia</taxon>
        <taxon>Vahlkampfiidae</taxon>
        <taxon>Naegleria</taxon>
    </lineage>
</organism>
<dbReference type="GeneID" id="68098592"/>
<reference evidence="2 3" key="1">
    <citation type="journal article" date="2018" name="BMC Genomics">
        <title>The genome of Naegleria lovaniensis, the basis for a comparative approach to unravel pathogenicity factors of the human pathogenic amoeba N. fowleri.</title>
        <authorList>
            <person name="Liechti N."/>
            <person name="Schurch N."/>
            <person name="Bruggmann R."/>
            <person name="Wittwer M."/>
        </authorList>
    </citation>
    <scope>NUCLEOTIDE SEQUENCE [LARGE SCALE GENOMIC DNA]</scope>
    <source>
        <strain evidence="2 3">ATCC 30569</strain>
    </source>
</reference>
<sequence>MLSSQSSRQRNLEKVLVEGVDYVSTRNQQHFAKYGSMINYQVNAQVLSGVVSVDHELGVWDVQCDLTSSQQLSHVIIDFADGTFSARKWVPGTRLVIGASGWSCMNNNDDTPMVYLVMSREILRRSGNMIRVQFEVRRLQYNEVFLNANVKMKSKPISVPSCATPTPFQMAQQSFSRAVNWQFSKDMSMWSFNQNTQTLKVIEPSIVLYNNINGVQLVCEDCYASLRAEVSVDISFSWWSLSLNQGKVTFGGNWKSYTMLKASVTREREDSFEKEIWKSPTPYTVFIPVLGFPIPIRFTLKLGVEASFKASGTLEYSRDFTVTYQRTIGVGYDSTKSLEKSYVIDSGNSYSLESTTPGVRLSANAELQLALVPSVEVTVFSLALGSVGVKPSLKVGLSGEGLLSTQSASLFVKLHTSFSLAVILKAFSYSKTLDIYSDVPIPYLSYTYAVQSASFKAVNAPSQQQQDPNLIPTLPYSSVTVGGLEVTVTIQGVNNNYYFLKYRDIRSSSYSTTASKICKYGCTYTIYTPANTYYYFEVVNDGYLYNEVKETTTVSLYVSTTSGTLYSGNYMSIEFSATDPTYTFTSTPNAPISLNYGQTHFEYNVYPQFPYYFVSFASSTRLTSNLISGSPVEFYENGAYTYLIYSNKFTIFTATTLNFKQVLNYRLMKDGEEFKEQVIYEKDHPFGFAINNAPSETMYPNYMISARIRGQFNVMIFEGSIERFSFKQTKGKKYTYEGASLNTTITYNWNFTRPAVNSTGIRTFMVQFLPTSTMFTLENFRIDSYSQIDITSQSSYSARNLVLYDIGVRDATTFINPYLMVVPPPFSLASIRVGTVIPDVLFAASATDGITIYNVTTSNTKIPISMTKLPLTIASTNDVTAEFVPNYKIISGVPSITATLRSFFEKAYYAYKCETPMAFSPSDTLFLRVIDITTSKPATFYVVVEIFLMNSKGSVIKSGSLEPQGNGLFTLSRTESLASLCQESGNYIQFKVYTIDGGTIYLELSVVNTISLQNKARRNVQGTTMTLDPSKGQLFLNIEQTMKQEKTSKSGIVLKAAASQCNLALYINSANSLAPPSFLDKNSIYDFRAGMNGNGESLPISFLKSNSAGSVVLAYTDTQCSNVDFSYEELKNTDLTLHFIDPDAKTSESISTLLNISSIQIKINSPYHSWDKTFIQELRNNLNTKIFEYLKVNTSFTNVPSLQSLLNITAMGSIDSQTVEIVFSVKAEATSSNVQLIGGLYFRSFPSMFDTGYDIKPRNSLTFTDSKAVVNHAFAIHNFSSPWMGLMSFLFLYFVIWH</sequence>
<dbReference type="Proteomes" id="UP000816034">
    <property type="component" value="Unassembled WGS sequence"/>
</dbReference>